<dbReference type="InterPro" id="IPR005019">
    <property type="entry name" value="Adenine_glyco"/>
</dbReference>
<accession>A0A1H6QHX8</accession>
<dbReference type="Pfam" id="PF03352">
    <property type="entry name" value="Adenine_glyco"/>
    <property type="match status" value="1"/>
</dbReference>
<dbReference type="GO" id="GO:0008725">
    <property type="term" value="F:DNA-3-methyladenine glycosylase activity"/>
    <property type="evidence" value="ECO:0007669"/>
    <property type="project" value="InterPro"/>
</dbReference>
<dbReference type="PANTHER" id="PTHR30037">
    <property type="entry name" value="DNA-3-METHYLADENINE GLYCOSYLASE 1"/>
    <property type="match status" value="1"/>
</dbReference>
<gene>
    <name evidence="1" type="ORF">SAMN04487997_0472</name>
</gene>
<dbReference type="AlphaFoldDB" id="A0A1H6QHX8"/>
<dbReference type="SUPFAM" id="SSF48150">
    <property type="entry name" value="DNA-glycosylase"/>
    <property type="match status" value="1"/>
</dbReference>
<protein>
    <submittedName>
        <fullName evidence="1">Methyladenine glycosylase</fullName>
    </submittedName>
</protein>
<dbReference type="PANTHER" id="PTHR30037:SF4">
    <property type="entry name" value="DNA-3-METHYLADENINE GLYCOSYLASE I"/>
    <property type="match status" value="1"/>
</dbReference>
<evidence type="ECO:0000313" key="2">
    <source>
        <dbReference type="Proteomes" id="UP000199420"/>
    </source>
</evidence>
<dbReference type="Gene3D" id="1.10.340.30">
    <property type="entry name" value="Hypothetical protein, domain 2"/>
    <property type="match status" value="1"/>
</dbReference>
<reference evidence="1 2" key="1">
    <citation type="submission" date="2016-10" db="EMBL/GenBank/DDBJ databases">
        <authorList>
            <person name="de Groot N.N."/>
        </authorList>
    </citation>
    <scope>NUCLEOTIDE SEQUENCE [LARGE SCALE GENOMIC DNA]</scope>
    <source>
        <strain evidence="1 2">DSM 26515</strain>
    </source>
</reference>
<keyword evidence="2" id="KW-1185">Reference proteome</keyword>
<dbReference type="GO" id="GO:0006284">
    <property type="term" value="P:base-excision repair"/>
    <property type="evidence" value="ECO:0007669"/>
    <property type="project" value="InterPro"/>
</dbReference>
<evidence type="ECO:0000313" key="1">
    <source>
        <dbReference type="EMBL" id="SEI40554.1"/>
    </source>
</evidence>
<name>A0A1H6QHX8_9GAMM</name>
<sequence>MLPWIVEGWNPLDDQPARSDDQVFELLAAALFQARFRPAVVQARRAAIRRTFAGFDLAAVAAWPDEQIAGLMAAGGMIRNEKKIRARLHNANDLAVRSRRWGSALAYLHSLGRDEEDLVRGIDTWAHYIAVDPLVRARARRATAGKYESRRAAIVLRARTGSRH</sequence>
<dbReference type="InterPro" id="IPR052891">
    <property type="entry name" value="DNA-3mA_glycosylase"/>
</dbReference>
<proteinExistence type="predicted"/>
<dbReference type="STRING" id="529704.SAMN02927913_0388"/>
<dbReference type="InterPro" id="IPR011257">
    <property type="entry name" value="DNA_glycosylase"/>
</dbReference>
<dbReference type="Proteomes" id="UP000199420">
    <property type="component" value="Unassembled WGS sequence"/>
</dbReference>
<organism evidence="1 2">
    <name type="scientific">Frateuria terrea</name>
    <dbReference type="NCBI Taxonomy" id="529704"/>
    <lineage>
        <taxon>Bacteria</taxon>
        <taxon>Pseudomonadati</taxon>
        <taxon>Pseudomonadota</taxon>
        <taxon>Gammaproteobacteria</taxon>
        <taxon>Lysobacterales</taxon>
        <taxon>Rhodanobacteraceae</taxon>
        <taxon>Frateuria</taxon>
    </lineage>
</organism>
<dbReference type="EMBL" id="FNYC01000001">
    <property type="protein sequence ID" value="SEI40554.1"/>
    <property type="molecule type" value="Genomic_DNA"/>
</dbReference>